<dbReference type="InterPro" id="IPR027477">
    <property type="entry name" value="Succ_DH/fumarate_Rdtase_cat_sf"/>
</dbReference>
<evidence type="ECO:0000313" key="7">
    <source>
        <dbReference type="Proteomes" id="UP000324853"/>
    </source>
</evidence>
<dbReference type="Proteomes" id="UP000324853">
    <property type="component" value="Unassembled WGS sequence"/>
</dbReference>
<dbReference type="SUPFAM" id="SSF51905">
    <property type="entry name" value="FAD/NAD(P)-binding domain"/>
    <property type="match status" value="1"/>
</dbReference>
<dbReference type="InterPro" id="IPR050315">
    <property type="entry name" value="FAD-oxidoreductase_2"/>
</dbReference>
<dbReference type="Pfam" id="PF00890">
    <property type="entry name" value="FAD_binding_2"/>
    <property type="match status" value="1"/>
</dbReference>
<keyword evidence="7" id="KW-1185">Reference proteome</keyword>
<dbReference type="Gene3D" id="3.90.700.10">
    <property type="entry name" value="Succinate dehydrogenase/fumarate reductase flavoprotein, catalytic domain"/>
    <property type="match status" value="1"/>
</dbReference>
<protein>
    <submittedName>
        <fullName evidence="6">FAD-binding protein</fullName>
    </submittedName>
</protein>
<dbReference type="PANTHER" id="PTHR43400">
    <property type="entry name" value="FUMARATE REDUCTASE"/>
    <property type="match status" value="1"/>
</dbReference>
<dbReference type="EMBL" id="VSSR01000086">
    <property type="protein sequence ID" value="TYL72344.1"/>
    <property type="molecule type" value="Genomic_DNA"/>
</dbReference>
<evidence type="ECO:0000259" key="5">
    <source>
        <dbReference type="Pfam" id="PF00890"/>
    </source>
</evidence>
<evidence type="ECO:0000256" key="1">
    <source>
        <dbReference type="ARBA" id="ARBA00001974"/>
    </source>
</evidence>
<organism evidence="6 7">
    <name type="scientific">Bradyrhizobium cytisi</name>
    <dbReference type="NCBI Taxonomy" id="515489"/>
    <lineage>
        <taxon>Bacteria</taxon>
        <taxon>Pseudomonadati</taxon>
        <taxon>Pseudomonadota</taxon>
        <taxon>Alphaproteobacteria</taxon>
        <taxon>Hyphomicrobiales</taxon>
        <taxon>Nitrobacteraceae</taxon>
        <taxon>Bradyrhizobium</taxon>
    </lineage>
</organism>
<accession>A0A5S4W1Q4</accession>
<name>A0A5S4W1Q4_9BRAD</name>
<dbReference type="Gene3D" id="3.50.50.60">
    <property type="entry name" value="FAD/NAD(P)-binding domain"/>
    <property type="match status" value="1"/>
</dbReference>
<dbReference type="OrthoDB" id="3178130at2"/>
<reference evidence="6 7" key="1">
    <citation type="submission" date="2019-08" db="EMBL/GenBank/DDBJ databases">
        <title>Bradyrhizobium hipponensis sp. nov., a rhizobium isolated from a Lupinus angustifolius root nodule in Tunisia.</title>
        <authorList>
            <person name="Off K."/>
            <person name="Rejili M."/>
            <person name="Mars M."/>
            <person name="Brachmann A."/>
            <person name="Marin M."/>
        </authorList>
    </citation>
    <scope>NUCLEOTIDE SEQUENCE [LARGE SCALE GENOMIC DNA]</scope>
    <source>
        <strain evidence="6 7">CTAW11</strain>
    </source>
</reference>
<dbReference type="PANTHER" id="PTHR43400:SF7">
    <property type="entry name" value="FAD-DEPENDENT OXIDOREDUCTASE 2 FAD BINDING DOMAIN-CONTAINING PROTEIN"/>
    <property type="match status" value="1"/>
</dbReference>
<proteinExistence type="predicted"/>
<gene>
    <name evidence="6" type="ORF">FXB38_38740</name>
</gene>
<dbReference type="AlphaFoldDB" id="A0A5S4W1Q4"/>
<keyword evidence="2" id="KW-0285">Flavoprotein</keyword>
<evidence type="ECO:0000256" key="3">
    <source>
        <dbReference type="ARBA" id="ARBA00022827"/>
    </source>
</evidence>
<evidence type="ECO:0000256" key="4">
    <source>
        <dbReference type="ARBA" id="ARBA00023002"/>
    </source>
</evidence>
<dbReference type="InterPro" id="IPR003953">
    <property type="entry name" value="FAD-dep_OxRdtase_2_FAD-bd"/>
</dbReference>
<dbReference type="GO" id="GO:0016491">
    <property type="term" value="F:oxidoreductase activity"/>
    <property type="evidence" value="ECO:0007669"/>
    <property type="project" value="UniProtKB-KW"/>
</dbReference>
<evidence type="ECO:0000313" key="6">
    <source>
        <dbReference type="EMBL" id="TYL72344.1"/>
    </source>
</evidence>
<keyword evidence="3" id="KW-0274">FAD</keyword>
<sequence>MAGLCAALTAIDQGADVVVLEKGSRVGGSMLLSHGLIWTFSDKRQLKQEIPDGNEALQELVVDGLTAGHTWLEELGVPLEPETSFEWYGRGRAADPRTMASTIMQRFGEKGGRLHLRTGMQRLLLSDDQVAGVVAFDDEGSLAVEAKSSVLATGGFQGNTGLITQYITPHADSLYLRSNPWSTGDGFLAATRAGAAATTHLNCFYGHALAAPPARFSHLDFSNLTQRYGQVAVALNLEGQRFVDESEGTGEEALNLALAAQPNATGIYVVDASIASGTGHNAYPPKVAIDRARNAGGPVVSADTLEELADKLANWSVPADIALGSLRSYNAAVREGRGRALFPSRQRNAVPLLTAPFSAVMVRAGITFTCGGLQADLDMNVLRRSLTSSTLSLTKADMDEVSLTPMANLYAAGCDLGAISTRGYLGGLATALVTGRIAGASATHNAKYNKP</sequence>
<keyword evidence="4" id="KW-0560">Oxidoreductase</keyword>
<evidence type="ECO:0000256" key="2">
    <source>
        <dbReference type="ARBA" id="ARBA00022630"/>
    </source>
</evidence>
<dbReference type="SUPFAM" id="SSF56425">
    <property type="entry name" value="Succinate dehydrogenase/fumarate reductase flavoprotein, catalytic domain"/>
    <property type="match status" value="1"/>
</dbReference>
<comment type="caution">
    <text evidence="6">The sequence shown here is derived from an EMBL/GenBank/DDBJ whole genome shotgun (WGS) entry which is preliminary data.</text>
</comment>
<comment type="cofactor">
    <cofactor evidence="1">
        <name>FAD</name>
        <dbReference type="ChEBI" id="CHEBI:57692"/>
    </cofactor>
</comment>
<dbReference type="InterPro" id="IPR036188">
    <property type="entry name" value="FAD/NAD-bd_sf"/>
</dbReference>
<feature type="domain" description="FAD-dependent oxidoreductase 2 FAD-binding" evidence="5">
    <location>
        <begin position="1"/>
        <end position="423"/>
    </location>
</feature>